<evidence type="ECO:0000256" key="3">
    <source>
        <dbReference type="ARBA" id="ARBA00012663"/>
    </source>
</evidence>
<evidence type="ECO:0000256" key="5">
    <source>
        <dbReference type="ARBA" id="ARBA00022801"/>
    </source>
</evidence>
<dbReference type="SUPFAM" id="SSF55545">
    <property type="entry name" value="beta-N-acetylhexosaminidase-like domain"/>
    <property type="match status" value="1"/>
</dbReference>
<dbReference type="InterPro" id="IPR029018">
    <property type="entry name" value="Hex-like_dom2"/>
</dbReference>
<comment type="similarity">
    <text evidence="2">Belongs to the glycosyl hydrolase 20 family.</text>
</comment>
<evidence type="ECO:0000256" key="2">
    <source>
        <dbReference type="ARBA" id="ARBA00006285"/>
    </source>
</evidence>
<dbReference type="Gene3D" id="3.20.20.80">
    <property type="entry name" value="Glycosidases"/>
    <property type="match status" value="1"/>
</dbReference>
<sequence>MWRDKLFFNIIYLFIILQCVSAAEDHPAWQWQCEDSKCVKTKHDPRSSDTALSLEACKMFCNEYGLLWPRPTGNTDLGRFLSKININNIEIQILKRGRSNDLMSAAGQRFKKLVSQSVPNGLTPKATGKAVYVYLVNANPDVTDFSLDFDESYGLRVSPESNERINATIFGNTFFGVRHGLETLSQLIVYDDFRNHLLMARDVIIDDNPVYPYRGILLDTARNYFSVDSIKATIAYVSHKNRGQIDIYQDWW</sequence>
<organism evidence="11 12">
    <name type="scientific">Euphydryas editha</name>
    <name type="common">Edith's checkerspot</name>
    <dbReference type="NCBI Taxonomy" id="104508"/>
    <lineage>
        <taxon>Eukaryota</taxon>
        <taxon>Metazoa</taxon>
        <taxon>Ecdysozoa</taxon>
        <taxon>Arthropoda</taxon>
        <taxon>Hexapoda</taxon>
        <taxon>Insecta</taxon>
        <taxon>Pterygota</taxon>
        <taxon>Neoptera</taxon>
        <taxon>Endopterygota</taxon>
        <taxon>Lepidoptera</taxon>
        <taxon>Glossata</taxon>
        <taxon>Ditrysia</taxon>
        <taxon>Papilionoidea</taxon>
        <taxon>Nymphalidae</taxon>
        <taxon>Nymphalinae</taxon>
        <taxon>Euphydryas</taxon>
    </lineage>
</organism>
<keyword evidence="12" id="KW-1185">Reference proteome</keyword>
<comment type="caution">
    <text evidence="11">The sequence shown here is derived from an EMBL/GenBank/DDBJ whole genome shotgun (WGS) entry which is preliminary data.</text>
</comment>
<dbReference type="GO" id="GO:0030203">
    <property type="term" value="P:glycosaminoglycan metabolic process"/>
    <property type="evidence" value="ECO:0007669"/>
    <property type="project" value="TreeGrafter"/>
</dbReference>
<keyword evidence="4 8" id="KW-0732">Signal</keyword>
<dbReference type="EMBL" id="CAKOGL010000031">
    <property type="protein sequence ID" value="CAH2107987.1"/>
    <property type="molecule type" value="Genomic_DNA"/>
</dbReference>
<keyword evidence="7" id="KW-0326">Glycosidase</keyword>
<dbReference type="Pfam" id="PF14845">
    <property type="entry name" value="Glycohydro_20b2"/>
    <property type="match status" value="1"/>
</dbReference>
<proteinExistence type="inferred from homology"/>
<protein>
    <recommendedName>
        <fullName evidence="3">beta-N-acetylhexosaminidase</fullName>
        <ecNumber evidence="3">3.2.1.52</ecNumber>
    </recommendedName>
</protein>
<dbReference type="PANTHER" id="PTHR22600:SF26">
    <property type="entry name" value="BETA-N-ACETYLHEXOSAMINIDASE"/>
    <property type="match status" value="1"/>
</dbReference>
<evidence type="ECO:0000313" key="11">
    <source>
        <dbReference type="EMBL" id="CAH2107987.1"/>
    </source>
</evidence>
<dbReference type="SUPFAM" id="SSF51445">
    <property type="entry name" value="(Trans)glycosidases"/>
    <property type="match status" value="1"/>
</dbReference>
<dbReference type="AlphaFoldDB" id="A0AAU9V872"/>
<evidence type="ECO:0000259" key="9">
    <source>
        <dbReference type="Pfam" id="PF00728"/>
    </source>
</evidence>
<accession>A0AAU9V872</accession>
<keyword evidence="5" id="KW-0378">Hydrolase</keyword>
<dbReference type="InterPro" id="IPR025705">
    <property type="entry name" value="Beta_hexosaminidase_sua/sub"/>
</dbReference>
<feature type="domain" description="Glycoside hydrolase family 20 catalytic" evidence="9">
    <location>
        <begin position="211"/>
        <end position="238"/>
    </location>
</feature>
<dbReference type="GO" id="GO:0005886">
    <property type="term" value="C:plasma membrane"/>
    <property type="evidence" value="ECO:0007669"/>
    <property type="project" value="TreeGrafter"/>
</dbReference>
<evidence type="ECO:0000256" key="8">
    <source>
        <dbReference type="SAM" id="SignalP"/>
    </source>
</evidence>
<dbReference type="Pfam" id="PF00728">
    <property type="entry name" value="Glyco_hydro_20"/>
    <property type="match status" value="1"/>
</dbReference>
<dbReference type="InterPro" id="IPR017853">
    <property type="entry name" value="GH"/>
</dbReference>
<evidence type="ECO:0000256" key="7">
    <source>
        <dbReference type="ARBA" id="ARBA00023295"/>
    </source>
</evidence>
<feature type="chain" id="PRO_5043560958" description="beta-N-acetylhexosaminidase" evidence="8">
    <location>
        <begin position="23"/>
        <end position="252"/>
    </location>
</feature>
<feature type="domain" description="Beta-hexosaminidase eukaryotic type N-terminal" evidence="10">
    <location>
        <begin position="67"/>
        <end position="187"/>
    </location>
</feature>
<dbReference type="InterPro" id="IPR015883">
    <property type="entry name" value="Glyco_hydro_20_cat"/>
</dbReference>
<dbReference type="Gene3D" id="3.30.379.10">
    <property type="entry name" value="Chitobiase/beta-hexosaminidase domain 2-like"/>
    <property type="match status" value="1"/>
</dbReference>
<feature type="signal peptide" evidence="8">
    <location>
        <begin position="1"/>
        <end position="22"/>
    </location>
</feature>
<dbReference type="PANTHER" id="PTHR22600">
    <property type="entry name" value="BETA-HEXOSAMINIDASE"/>
    <property type="match status" value="1"/>
</dbReference>
<evidence type="ECO:0000313" key="12">
    <source>
        <dbReference type="Proteomes" id="UP001153954"/>
    </source>
</evidence>
<evidence type="ECO:0000259" key="10">
    <source>
        <dbReference type="Pfam" id="PF14845"/>
    </source>
</evidence>
<evidence type="ECO:0000256" key="1">
    <source>
        <dbReference type="ARBA" id="ARBA00001231"/>
    </source>
</evidence>
<dbReference type="GO" id="GO:0016231">
    <property type="term" value="F:beta-N-acetylglucosaminidase activity"/>
    <property type="evidence" value="ECO:0007669"/>
    <property type="project" value="TreeGrafter"/>
</dbReference>
<evidence type="ECO:0000256" key="4">
    <source>
        <dbReference type="ARBA" id="ARBA00022729"/>
    </source>
</evidence>
<evidence type="ECO:0000256" key="6">
    <source>
        <dbReference type="ARBA" id="ARBA00023180"/>
    </source>
</evidence>
<keyword evidence="6" id="KW-0325">Glycoprotein</keyword>
<comment type="catalytic activity">
    <reaction evidence="1">
        <text>Hydrolysis of terminal non-reducing N-acetyl-D-hexosamine residues in N-acetyl-beta-D-hexosaminides.</text>
        <dbReference type="EC" id="3.2.1.52"/>
    </reaction>
</comment>
<dbReference type="GO" id="GO:0005975">
    <property type="term" value="P:carbohydrate metabolic process"/>
    <property type="evidence" value="ECO:0007669"/>
    <property type="project" value="InterPro"/>
</dbReference>
<dbReference type="InterPro" id="IPR029019">
    <property type="entry name" value="HEX_eukaryotic_N"/>
</dbReference>
<dbReference type="EC" id="3.2.1.52" evidence="3"/>
<name>A0AAU9V872_EUPED</name>
<dbReference type="PRINTS" id="PR00738">
    <property type="entry name" value="GLHYDRLASE20"/>
</dbReference>
<gene>
    <name evidence="11" type="ORF">EEDITHA_LOCUS21963</name>
</gene>
<dbReference type="Proteomes" id="UP001153954">
    <property type="component" value="Unassembled WGS sequence"/>
</dbReference>
<reference evidence="11" key="1">
    <citation type="submission" date="2022-03" db="EMBL/GenBank/DDBJ databases">
        <authorList>
            <person name="Tunstrom K."/>
        </authorList>
    </citation>
    <scope>NUCLEOTIDE SEQUENCE</scope>
</reference>